<keyword evidence="2" id="KW-0560">Oxidoreductase</keyword>
<dbReference type="Pfam" id="PF03992">
    <property type="entry name" value="ABM"/>
    <property type="match status" value="1"/>
</dbReference>
<dbReference type="HOGENOM" id="CLU_131496_13_2_11"/>
<name>D1A3E1_THECD</name>
<dbReference type="EMBL" id="CP001738">
    <property type="protein sequence ID" value="ACY96066.1"/>
    <property type="molecule type" value="Genomic_DNA"/>
</dbReference>
<dbReference type="SUPFAM" id="SSF54909">
    <property type="entry name" value="Dimeric alpha+beta barrel"/>
    <property type="match status" value="1"/>
</dbReference>
<dbReference type="PROSITE" id="PS51725">
    <property type="entry name" value="ABM"/>
    <property type="match status" value="1"/>
</dbReference>
<dbReference type="InterPro" id="IPR011008">
    <property type="entry name" value="Dimeric_a/b-barrel"/>
</dbReference>
<dbReference type="AlphaFoldDB" id="D1A3E1"/>
<evidence type="ECO:0000259" key="1">
    <source>
        <dbReference type="PROSITE" id="PS51725"/>
    </source>
</evidence>
<keyword evidence="3" id="KW-1185">Reference proteome</keyword>
<proteinExistence type="predicted"/>
<evidence type="ECO:0000313" key="3">
    <source>
        <dbReference type="Proteomes" id="UP000001918"/>
    </source>
</evidence>
<sequence length="94" mass="10306">MIIVAGWIRLRAGAREDYLAGCRPVIEAARSAPGCLDFTLSADPIDPERINVFERWESDAALEAFRGTGPDEDQTSAIRDAQVSRYRIAAVEPA</sequence>
<protein>
    <submittedName>
        <fullName evidence="2">Antibiotic biosynthesis monooxygenase</fullName>
    </submittedName>
</protein>
<dbReference type="InterPro" id="IPR007138">
    <property type="entry name" value="ABM_dom"/>
</dbReference>
<dbReference type="Proteomes" id="UP000001918">
    <property type="component" value="Chromosome"/>
</dbReference>
<dbReference type="Gene3D" id="3.30.70.100">
    <property type="match status" value="1"/>
</dbReference>
<accession>D1A3E1</accession>
<dbReference type="eggNOG" id="COG1359">
    <property type="taxonomic scope" value="Bacteria"/>
</dbReference>
<dbReference type="RefSeq" id="WP_012850850.1">
    <property type="nucleotide sequence ID" value="NC_013510.1"/>
</dbReference>
<dbReference type="KEGG" id="tcu:Tcur_0469"/>
<feature type="domain" description="ABM" evidence="1">
    <location>
        <begin position="2"/>
        <end position="94"/>
    </location>
</feature>
<reference evidence="2 3" key="1">
    <citation type="journal article" date="2011" name="Stand. Genomic Sci.">
        <title>Complete genome sequence of Thermomonospora curvata type strain (B9).</title>
        <authorList>
            <person name="Chertkov O."/>
            <person name="Sikorski J."/>
            <person name="Nolan M."/>
            <person name="Lapidus A."/>
            <person name="Lucas S."/>
            <person name="Del Rio T.G."/>
            <person name="Tice H."/>
            <person name="Cheng J.F."/>
            <person name="Goodwin L."/>
            <person name="Pitluck S."/>
            <person name="Liolios K."/>
            <person name="Ivanova N."/>
            <person name="Mavromatis K."/>
            <person name="Mikhailova N."/>
            <person name="Ovchinnikova G."/>
            <person name="Pati A."/>
            <person name="Chen A."/>
            <person name="Palaniappan K."/>
            <person name="Djao O.D."/>
            <person name="Land M."/>
            <person name="Hauser L."/>
            <person name="Chang Y.J."/>
            <person name="Jeffries C.D."/>
            <person name="Brettin T."/>
            <person name="Han C."/>
            <person name="Detter J.C."/>
            <person name="Rohde M."/>
            <person name="Goker M."/>
            <person name="Woyke T."/>
            <person name="Bristow J."/>
            <person name="Eisen J.A."/>
            <person name="Markowitz V."/>
            <person name="Hugenholtz P."/>
            <person name="Klenk H.P."/>
            <person name="Kyrpides N.C."/>
        </authorList>
    </citation>
    <scope>NUCLEOTIDE SEQUENCE [LARGE SCALE GENOMIC DNA]</scope>
    <source>
        <strain evidence="3">ATCC 19995 / DSM 43183 / JCM 3096 / KCTC 9072 / NBRC 15933 / NCIMB 10081 / Henssen B9</strain>
    </source>
</reference>
<dbReference type="OrthoDB" id="287932at2"/>
<dbReference type="STRING" id="471852.Tcur_0469"/>
<evidence type="ECO:0000313" key="2">
    <source>
        <dbReference type="EMBL" id="ACY96066.1"/>
    </source>
</evidence>
<keyword evidence="2" id="KW-0503">Monooxygenase</keyword>
<organism evidence="2 3">
    <name type="scientific">Thermomonospora curvata (strain ATCC 19995 / DSM 43183 / JCM 3096 / KCTC 9072 / NBRC 15933 / NCIMB 10081 / Henssen B9)</name>
    <dbReference type="NCBI Taxonomy" id="471852"/>
    <lineage>
        <taxon>Bacteria</taxon>
        <taxon>Bacillati</taxon>
        <taxon>Actinomycetota</taxon>
        <taxon>Actinomycetes</taxon>
        <taxon>Streptosporangiales</taxon>
        <taxon>Thermomonosporaceae</taxon>
        <taxon>Thermomonospora</taxon>
    </lineage>
</organism>
<gene>
    <name evidence="2" type="ordered locus">Tcur_0469</name>
</gene>
<dbReference type="GO" id="GO:0004497">
    <property type="term" value="F:monooxygenase activity"/>
    <property type="evidence" value="ECO:0007669"/>
    <property type="project" value="UniProtKB-KW"/>
</dbReference>